<dbReference type="CDD" id="cd03042">
    <property type="entry name" value="GST_N_Zeta"/>
    <property type="match status" value="1"/>
</dbReference>
<evidence type="ECO:0000256" key="1">
    <source>
        <dbReference type="ARBA" id="ARBA00010007"/>
    </source>
</evidence>
<sequence length="213" mass="23709">MVLHGYWRSSASYRVRIALALKGLDYDARSWDLRHGAQFGADFMALNPLSSVPVLQTDQGPLTQSMAIMEWLETEVPDPTLLSADPMTAARIRAAAQIIASDVHPLNNLSVLKRLRGMGHDEADLRDWMQHWMGRGLAAFQTMLPDSGDFCFGDRPSLADICLIPQLYNARRWALDLAPLQRLVAIETACLAHPAFRAAHPDNQTDAFEETPT</sequence>
<dbReference type="PANTHER" id="PTHR42673:SF21">
    <property type="entry name" value="GLUTATHIONE S-TRANSFERASE YFCF"/>
    <property type="match status" value="1"/>
</dbReference>
<evidence type="ECO:0000259" key="3">
    <source>
        <dbReference type="PROSITE" id="PS50405"/>
    </source>
</evidence>
<feature type="domain" description="GST N-terminal" evidence="2">
    <location>
        <begin position="1"/>
        <end position="80"/>
    </location>
</feature>
<dbReference type="SFLD" id="SFLDG00358">
    <property type="entry name" value="Main_(cytGST)"/>
    <property type="match status" value="1"/>
</dbReference>
<dbReference type="SUPFAM" id="SSF47616">
    <property type="entry name" value="GST C-terminal domain-like"/>
    <property type="match status" value="1"/>
</dbReference>
<proteinExistence type="inferred from homology"/>
<dbReference type="InterPro" id="IPR010987">
    <property type="entry name" value="Glutathione-S-Trfase_C-like"/>
</dbReference>
<comment type="similarity">
    <text evidence="1">Belongs to the GST superfamily. Zeta family.</text>
</comment>
<evidence type="ECO:0000259" key="2">
    <source>
        <dbReference type="PROSITE" id="PS50404"/>
    </source>
</evidence>
<name>A0AAW9SDK8_9RHOB</name>
<dbReference type="CDD" id="cd03191">
    <property type="entry name" value="GST_C_Zeta"/>
    <property type="match status" value="1"/>
</dbReference>
<dbReference type="GO" id="GO:0005737">
    <property type="term" value="C:cytoplasm"/>
    <property type="evidence" value="ECO:0007669"/>
    <property type="project" value="InterPro"/>
</dbReference>
<dbReference type="InterPro" id="IPR036249">
    <property type="entry name" value="Thioredoxin-like_sf"/>
</dbReference>
<dbReference type="Pfam" id="PF13409">
    <property type="entry name" value="GST_N_2"/>
    <property type="match status" value="1"/>
</dbReference>
<feature type="domain" description="GST C-terminal" evidence="3">
    <location>
        <begin position="85"/>
        <end position="213"/>
    </location>
</feature>
<dbReference type="GO" id="GO:0006749">
    <property type="term" value="P:glutathione metabolic process"/>
    <property type="evidence" value="ECO:0007669"/>
    <property type="project" value="TreeGrafter"/>
</dbReference>
<dbReference type="InterPro" id="IPR005955">
    <property type="entry name" value="GST_Zeta"/>
</dbReference>
<evidence type="ECO:0000313" key="5">
    <source>
        <dbReference type="Proteomes" id="UP001428774"/>
    </source>
</evidence>
<accession>A0AAW9SDK8</accession>
<dbReference type="InterPro" id="IPR040079">
    <property type="entry name" value="Glutathione_S-Trfase"/>
</dbReference>
<dbReference type="GO" id="GO:0016034">
    <property type="term" value="F:maleylacetoacetate isomerase activity"/>
    <property type="evidence" value="ECO:0007669"/>
    <property type="project" value="UniProtKB-EC"/>
</dbReference>
<gene>
    <name evidence="4" type="primary">maiA</name>
    <name evidence="4" type="ORF">ABFB10_15230</name>
</gene>
<dbReference type="PROSITE" id="PS50405">
    <property type="entry name" value="GST_CTER"/>
    <property type="match status" value="1"/>
</dbReference>
<dbReference type="Proteomes" id="UP001428774">
    <property type="component" value="Unassembled WGS sequence"/>
</dbReference>
<dbReference type="NCBIfam" id="TIGR01262">
    <property type="entry name" value="maiA"/>
    <property type="match status" value="1"/>
</dbReference>
<dbReference type="SFLD" id="SFLDS00019">
    <property type="entry name" value="Glutathione_Transferase_(cytos"/>
    <property type="match status" value="1"/>
</dbReference>
<dbReference type="AlphaFoldDB" id="A0AAW9SDK8"/>
<dbReference type="PROSITE" id="PS50404">
    <property type="entry name" value="GST_NTER"/>
    <property type="match status" value="1"/>
</dbReference>
<dbReference type="Pfam" id="PF13410">
    <property type="entry name" value="GST_C_2"/>
    <property type="match status" value="1"/>
</dbReference>
<dbReference type="PANTHER" id="PTHR42673">
    <property type="entry name" value="MALEYLACETOACETATE ISOMERASE"/>
    <property type="match status" value="1"/>
</dbReference>
<comment type="caution">
    <text evidence="4">The sequence shown here is derived from an EMBL/GenBank/DDBJ whole genome shotgun (WGS) entry which is preliminary data.</text>
</comment>
<dbReference type="InterPro" id="IPR004045">
    <property type="entry name" value="Glutathione_S-Trfase_N"/>
</dbReference>
<dbReference type="GO" id="GO:0006559">
    <property type="term" value="P:L-phenylalanine catabolic process"/>
    <property type="evidence" value="ECO:0007669"/>
    <property type="project" value="TreeGrafter"/>
</dbReference>
<dbReference type="InterPro" id="IPR036282">
    <property type="entry name" value="Glutathione-S-Trfase_C_sf"/>
</dbReference>
<dbReference type="InterPro" id="IPR034330">
    <property type="entry name" value="GST_Zeta_C"/>
</dbReference>
<dbReference type="Gene3D" id="3.40.30.10">
    <property type="entry name" value="Glutaredoxin"/>
    <property type="match status" value="1"/>
</dbReference>
<organism evidence="4 5">
    <name type="scientific">Ponticoccus litoralis</name>
    <dbReference type="NCBI Taxonomy" id="422297"/>
    <lineage>
        <taxon>Bacteria</taxon>
        <taxon>Pseudomonadati</taxon>
        <taxon>Pseudomonadota</taxon>
        <taxon>Alphaproteobacteria</taxon>
        <taxon>Rhodobacterales</taxon>
        <taxon>Roseobacteraceae</taxon>
        <taxon>Ponticoccus</taxon>
    </lineage>
</organism>
<evidence type="ECO:0000313" key="4">
    <source>
        <dbReference type="EMBL" id="MEN9062144.1"/>
    </source>
</evidence>
<dbReference type="EC" id="5.2.1.2" evidence="4"/>
<dbReference type="EMBL" id="JBDNCH010000002">
    <property type="protein sequence ID" value="MEN9062144.1"/>
    <property type="molecule type" value="Genomic_DNA"/>
</dbReference>
<dbReference type="Gene3D" id="1.20.1050.10">
    <property type="match status" value="1"/>
</dbReference>
<dbReference type="RefSeq" id="WP_347168033.1">
    <property type="nucleotide sequence ID" value="NZ_JBDNCH010000002.1"/>
</dbReference>
<dbReference type="SUPFAM" id="SSF52833">
    <property type="entry name" value="Thioredoxin-like"/>
    <property type="match status" value="1"/>
</dbReference>
<keyword evidence="4" id="KW-0413">Isomerase</keyword>
<dbReference type="GO" id="GO:0004364">
    <property type="term" value="F:glutathione transferase activity"/>
    <property type="evidence" value="ECO:0007669"/>
    <property type="project" value="TreeGrafter"/>
</dbReference>
<protein>
    <submittedName>
        <fullName evidence="4">Maleylacetoacetate isomerase</fullName>
        <ecNumber evidence="4">5.2.1.2</ecNumber>
    </submittedName>
</protein>
<reference evidence="4 5" key="1">
    <citation type="submission" date="2024-05" db="EMBL/GenBank/DDBJ databases">
        <title>Genome sequence of Ponticoccus litoralis KCCM 90028.</title>
        <authorList>
            <person name="Kim J.M."/>
            <person name="Lee J.K."/>
            <person name="Choi B.J."/>
            <person name="Bayburt H."/>
            <person name="Baek J.H."/>
            <person name="Jeon C.O."/>
        </authorList>
    </citation>
    <scope>NUCLEOTIDE SEQUENCE [LARGE SCALE GENOMIC DNA]</scope>
    <source>
        <strain evidence="4 5">KCCM 90028</strain>
    </source>
</reference>
<dbReference type="InterPro" id="IPR034333">
    <property type="entry name" value="GST_Zeta_N"/>
</dbReference>
<keyword evidence="5" id="KW-1185">Reference proteome</keyword>